<feature type="domain" description="Response regulatory" evidence="11">
    <location>
        <begin position="4"/>
        <end position="118"/>
    </location>
</feature>
<dbReference type="PROSITE" id="PS00676">
    <property type="entry name" value="SIGMA54_INTERACT_2"/>
    <property type="match status" value="1"/>
</dbReference>
<dbReference type="OrthoDB" id="9770562at2"/>
<dbReference type="FunFam" id="1.10.8.60:FF:000014">
    <property type="entry name" value="DNA-binding transcriptional regulator NtrC"/>
    <property type="match status" value="1"/>
</dbReference>
<proteinExistence type="predicted"/>
<evidence type="ECO:0000256" key="7">
    <source>
        <dbReference type="ARBA" id="ARBA00023163"/>
    </source>
</evidence>
<dbReference type="SMART" id="SM00448">
    <property type="entry name" value="REC"/>
    <property type="match status" value="1"/>
</dbReference>
<dbReference type="Gene3D" id="1.10.8.60">
    <property type="match status" value="1"/>
</dbReference>
<dbReference type="InterPro" id="IPR058031">
    <property type="entry name" value="AAA_lid_NorR"/>
</dbReference>
<keyword evidence="8" id="KW-0597">Phosphoprotein</keyword>
<dbReference type="PROSITE" id="PS50045">
    <property type="entry name" value="SIGMA54_INTERACT_4"/>
    <property type="match status" value="1"/>
</dbReference>
<evidence type="ECO:0000313" key="12">
    <source>
        <dbReference type="EMBL" id="TXL71920.1"/>
    </source>
</evidence>
<dbReference type="FunFam" id="3.40.50.300:FF:000006">
    <property type="entry name" value="DNA-binding transcriptional regulator NtrC"/>
    <property type="match status" value="1"/>
</dbReference>
<dbReference type="InterPro" id="IPR009057">
    <property type="entry name" value="Homeodomain-like_sf"/>
</dbReference>
<dbReference type="Gene3D" id="1.10.10.60">
    <property type="entry name" value="Homeodomain-like"/>
    <property type="match status" value="1"/>
</dbReference>
<dbReference type="PRINTS" id="PR01590">
    <property type="entry name" value="HTHFIS"/>
</dbReference>
<dbReference type="InterPro" id="IPR003593">
    <property type="entry name" value="AAA+_ATPase"/>
</dbReference>
<protein>
    <submittedName>
        <fullName evidence="12">Sigma-54-dependent Fis family transcriptional regulator</fullName>
    </submittedName>
</protein>
<keyword evidence="1" id="KW-0547">Nucleotide-binding</keyword>
<keyword evidence="13" id="KW-1185">Reference proteome</keyword>
<accession>A0A5C8PDS1</accession>
<keyword evidence="6" id="KW-0010">Activator</keyword>
<evidence type="ECO:0000256" key="2">
    <source>
        <dbReference type="ARBA" id="ARBA00022840"/>
    </source>
</evidence>
<dbReference type="InterPro" id="IPR025943">
    <property type="entry name" value="Sigma_54_int_dom_ATP-bd_2"/>
</dbReference>
<dbReference type="GO" id="GO:0006355">
    <property type="term" value="P:regulation of DNA-templated transcription"/>
    <property type="evidence" value="ECO:0007669"/>
    <property type="project" value="InterPro"/>
</dbReference>
<dbReference type="SUPFAM" id="SSF52172">
    <property type="entry name" value="CheY-like"/>
    <property type="match status" value="1"/>
</dbReference>
<dbReference type="SMART" id="SM00382">
    <property type="entry name" value="AAA"/>
    <property type="match status" value="1"/>
</dbReference>
<dbReference type="InterPro" id="IPR025944">
    <property type="entry name" value="Sigma_54_int_dom_CS"/>
</dbReference>
<keyword evidence="2" id="KW-0067">ATP-binding</keyword>
<evidence type="ECO:0000256" key="1">
    <source>
        <dbReference type="ARBA" id="ARBA00022741"/>
    </source>
</evidence>
<dbReference type="PANTHER" id="PTHR32071">
    <property type="entry name" value="TRANSCRIPTIONAL REGULATORY PROTEIN"/>
    <property type="match status" value="1"/>
</dbReference>
<dbReference type="InterPro" id="IPR011006">
    <property type="entry name" value="CheY-like_superfamily"/>
</dbReference>
<dbReference type="InterPro" id="IPR001789">
    <property type="entry name" value="Sig_transdc_resp-reg_receiver"/>
</dbReference>
<dbReference type="Gene3D" id="3.40.50.300">
    <property type="entry name" value="P-loop containing nucleotide triphosphate hydrolases"/>
    <property type="match status" value="1"/>
</dbReference>
<dbReference type="SUPFAM" id="SSF46689">
    <property type="entry name" value="Homeodomain-like"/>
    <property type="match status" value="1"/>
</dbReference>
<dbReference type="Pfam" id="PF00072">
    <property type="entry name" value="Response_reg"/>
    <property type="match status" value="1"/>
</dbReference>
<dbReference type="PROSITE" id="PS00675">
    <property type="entry name" value="SIGMA54_INTERACT_1"/>
    <property type="match status" value="1"/>
</dbReference>
<dbReference type="Pfam" id="PF02954">
    <property type="entry name" value="HTH_8"/>
    <property type="match status" value="1"/>
</dbReference>
<dbReference type="AlphaFoldDB" id="A0A5C8PDS1"/>
<dbReference type="GO" id="GO:0005524">
    <property type="term" value="F:ATP binding"/>
    <property type="evidence" value="ECO:0007669"/>
    <property type="project" value="UniProtKB-KW"/>
</dbReference>
<reference evidence="12 13" key="1">
    <citation type="submission" date="2019-06" db="EMBL/GenBank/DDBJ databases">
        <title>New taxonomy in bacterial strain CC-CFT640, isolated from vineyard.</title>
        <authorList>
            <person name="Lin S.-Y."/>
            <person name="Tsai C.-F."/>
            <person name="Young C.-C."/>
        </authorList>
    </citation>
    <scope>NUCLEOTIDE SEQUENCE [LARGE SCALE GENOMIC DNA]</scope>
    <source>
        <strain evidence="12 13">CC-CFT640</strain>
    </source>
</reference>
<evidence type="ECO:0000256" key="4">
    <source>
        <dbReference type="ARBA" id="ARBA00023015"/>
    </source>
</evidence>
<keyword evidence="5" id="KW-0238">DNA-binding</keyword>
<evidence type="ECO:0000259" key="10">
    <source>
        <dbReference type="PROSITE" id="PS50045"/>
    </source>
</evidence>
<evidence type="ECO:0000256" key="5">
    <source>
        <dbReference type="ARBA" id="ARBA00023125"/>
    </source>
</evidence>
<sequence length="462" mass="50807">MSRTVLIVDDETKLLHVLSVALEALGYQTLTASTGTAALKTLDVEDVDLVLTDLRMPGITGRELMRAIHERRPGLPVILMTAYATVRDAVDIIKQGASDYIGKPVEMDELESAIASALRLRDALRENQRLREELEGRYRFDNLAGSSAAFRTVITAVAEVCASKANVLITGESGTGKEMVARAIHFNSPRKESRFIAINCAAIPENLLESELFGHVKGAFTGALSNRPGRFATADGGTIFLDEIGDMPLALQAKILRTLQERTIEPVGSDRTRSVDVRVIAATNRDLLEAVRAGRFREDLYYRLSVYPIALPPLRDREDDVAELADRFVARLAAEMGKRVTGITPAARRAMASYPWPGNIRELQNCVERAVIVARGDLIDLPDLPPYLFQPTGAGATGERESRLPADLAAELEATEKRWIIEALRRAGGVQVRAAAMLGITDRGLWHRIRKLDIRVERVPKA</sequence>
<feature type="coiled-coil region" evidence="9">
    <location>
        <begin position="107"/>
        <end position="137"/>
    </location>
</feature>
<keyword evidence="9" id="KW-0175">Coiled coil</keyword>
<keyword evidence="4" id="KW-0805">Transcription regulation</keyword>
<comment type="caution">
    <text evidence="12">The sequence shown here is derived from an EMBL/GenBank/DDBJ whole genome shotgun (WGS) entry which is preliminary data.</text>
</comment>
<dbReference type="GO" id="GO:0043565">
    <property type="term" value="F:sequence-specific DNA binding"/>
    <property type="evidence" value="ECO:0007669"/>
    <property type="project" value="InterPro"/>
</dbReference>
<dbReference type="RefSeq" id="WP_147850328.1">
    <property type="nucleotide sequence ID" value="NZ_VDUZ01000038.1"/>
</dbReference>
<dbReference type="GO" id="GO:0000160">
    <property type="term" value="P:phosphorelay signal transduction system"/>
    <property type="evidence" value="ECO:0007669"/>
    <property type="project" value="UniProtKB-KW"/>
</dbReference>
<name>A0A5C8PDS1_9HYPH</name>
<dbReference type="Gene3D" id="3.40.50.2300">
    <property type="match status" value="1"/>
</dbReference>
<dbReference type="Pfam" id="PF00158">
    <property type="entry name" value="Sigma54_activat"/>
    <property type="match status" value="1"/>
</dbReference>
<keyword evidence="3" id="KW-0902">Two-component regulatory system</keyword>
<dbReference type="InterPro" id="IPR002197">
    <property type="entry name" value="HTH_Fis"/>
</dbReference>
<dbReference type="InterPro" id="IPR002078">
    <property type="entry name" value="Sigma_54_int"/>
</dbReference>
<dbReference type="PROSITE" id="PS50110">
    <property type="entry name" value="RESPONSE_REGULATORY"/>
    <property type="match status" value="1"/>
</dbReference>
<evidence type="ECO:0000256" key="9">
    <source>
        <dbReference type="SAM" id="Coils"/>
    </source>
</evidence>
<dbReference type="SUPFAM" id="SSF52540">
    <property type="entry name" value="P-loop containing nucleoside triphosphate hydrolases"/>
    <property type="match status" value="1"/>
</dbReference>
<organism evidence="12 13">
    <name type="scientific">Vineibacter terrae</name>
    <dbReference type="NCBI Taxonomy" id="2586908"/>
    <lineage>
        <taxon>Bacteria</taxon>
        <taxon>Pseudomonadati</taxon>
        <taxon>Pseudomonadota</taxon>
        <taxon>Alphaproteobacteria</taxon>
        <taxon>Hyphomicrobiales</taxon>
        <taxon>Vineibacter</taxon>
    </lineage>
</organism>
<evidence type="ECO:0000256" key="6">
    <source>
        <dbReference type="ARBA" id="ARBA00023159"/>
    </source>
</evidence>
<dbReference type="InterPro" id="IPR025662">
    <property type="entry name" value="Sigma_54_int_dom_ATP-bd_1"/>
</dbReference>
<dbReference type="InterPro" id="IPR027417">
    <property type="entry name" value="P-loop_NTPase"/>
</dbReference>
<feature type="domain" description="Sigma-54 factor interaction" evidence="10">
    <location>
        <begin position="143"/>
        <end position="372"/>
    </location>
</feature>
<dbReference type="CDD" id="cd00009">
    <property type="entry name" value="AAA"/>
    <property type="match status" value="1"/>
</dbReference>
<evidence type="ECO:0000313" key="13">
    <source>
        <dbReference type="Proteomes" id="UP000321638"/>
    </source>
</evidence>
<dbReference type="Proteomes" id="UP000321638">
    <property type="component" value="Unassembled WGS sequence"/>
</dbReference>
<evidence type="ECO:0000259" key="11">
    <source>
        <dbReference type="PROSITE" id="PS50110"/>
    </source>
</evidence>
<feature type="modified residue" description="4-aspartylphosphate" evidence="8">
    <location>
        <position position="53"/>
    </location>
</feature>
<gene>
    <name evidence="12" type="ORF">FHP25_28185</name>
</gene>
<evidence type="ECO:0000256" key="3">
    <source>
        <dbReference type="ARBA" id="ARBA00023012"/>
    </source>
</evidence>
<dbReference type="EMBL" id="VDUZ01000038">
    <property type="protein sequence ID" value="TXL71920.1"/>
    <property type="molecule type" value="Genomic_DNA"/>
</dbReference>
<evidence type="ECO:0000256" key="8">
    <source>
        <dbReference type="PROSITE-ProRule" id="PRU00169"/>
    </source>
</evidence>
<keyword evidence="7" id="KW-0804">Transcription</keyword>
<dbReference type="Pfam" id="PF25601">
    <property type="entry name" value="AAA_lid_14"/>
    <property type="match status" value="1"/>
</dbReference>
<dbReference type="PROSITE" id="PS00688">
    <property type="entry name" value="SIGMA54_INTERACT_3"/>
    <property type="match status" value="1"/>
</dbReference>